<sequence>MAFTAAHHHSSPSSLSSTWCGIICKHCNRSRPPFSRSSRDRGTPPGCSSRGGWRGRSRPSSGRGIARQHQQLTQRGRSADAWANIATTDQSEGTSFVADVETFSQARTSNNNIPNLSSEQWSKLLTFINNRCH</sequence>
<proteinExistence type="predicted"/>
<keyword evidence="2" id="KW-1185">Reference proteome</keyword>
<organism evidence="1 2">
    <name type="scientific">Catharanthus roseus</name>
    <name type="common">Madagascar periwinkle</name>
    <name type="synonym">Vinca rosea</name>
    <dbReference type="NCBI Taxonomy" id="4058"/>
    <lineage>
        <taxon>Eukaryota</taxon>
        <taxon>Viridiplantae</taxon>
        <taxon>Streptophyta</taxon>
        <taxon>Embryophyta</taxon>
        <taxon>Tracheophyta</taxon>
        <taxon>Spermatophyta</taxon>
        <taxon>Magnoliopsida</taxon>
        <taxon>eudicotyledons</taxon>
        <taxon>Gunneridae</taxon>
        <taxon>Pentapetalae</taxon>
        <taxon>asterids</taxon>
        <taxon>lamiids</taxon>
        <taxon>Gentianales</taxon>
        <taxon>Apocynaceae</taxon>
        <taxon>Rauvolfioideae</taxon>
        <taxon>Vinceae</taxon>
        <taxon>Catharanthinae</taxon>
        <taxon>Catharanthus</taxon>
    </lineage>
</organism>
<evidence type="ECO:0000313" key="2">
    <source>
        <dbReference type="Proteomes" id="UP001060085"/>
    </source>
</evidence>
<comment type="caution">
    <text evidence="1">The sequence shown here is derived from an EMBL/GenBank/DDBJ whole genome shotgun (WGS) entry which is preliminary data.</text>
</comment>
<reference evidence="2" key="1">
    <citation type="journal article" date="2023" name="Nat. Plants">
        <title>Single-cell RNA sequencing provides a high-resolution roadmap for understanding the multicellular compartmentation of specialized metabolism.</title>
        <authorList>
            <person name="Sun S."/>
            <person name="Shen X."/>
            <person name="Li Y."/>
            <person name="Li Y."/>
            <person name="Wang S."/>
            <person name="Li R."/>
            <person name="Zhang H."/>
            <person name="Shen G."/>
            <person name="Guo B."/>
            <person name="Wei J."/>
            <person name="Xu J."/>
            <person name="St-Pierre B."/>
            <person name="Chen S."/>
            <person name="Sun C."/>
        </authorList>
    </citation>
    <scope>NUCLEOTIDE SEQUENCE [LARGE SCALE GENOMIC DNA]</scope>
</reference>
<dbReference type="EMBL" id="CM044704">
    <property type="protein sequence ID" value="KAI5669693.1"/>
    <property type="molecule type" value="Genomic_DNA"/>
</dbReference>
<name>A0ACC0BAP0_CATRO</name>
<gene>
    <name evidence="1" type="ORF">M9H77_19546</name>
</gene>
<dbReference type="Proteomes" id="UP001060085">
    <property type="component" value="Linkage Group LG04"/>
</dbReference>
<evidence type="ECO:0000313" key="1">
    <source>
        <dbReference type="EMBL" id="KAI5669693.1"/>
    </source>
</evidence>
<accession>A0ACC0BAP0</accession>
<protein>
    <submittedName>
        <fullName evidence="1">Uncharacterized protein</fullName>
    </submittedName>
</protein>